<dbReference type="GO" id="GO:0008909">
    <property type="term" value="F:isochorismate synthase activity"/>
    <property type="evidence" value="ECO:0007669"/>
    <property type="project" value="UniProtKB-EC"/>
</dbReference>
<evidence type="ECO:0000256" key="3">
    <source>
        <dbReference type="ARBA" id="ARBA00012824"/>
    </source>
</evidence>
<evidence type="ECO:0000313" key="7">
    <source>
        <dbReference type="EMBL" id="CAE0661887.1"/>
    </source>
</evidence>
<name>A0A7S3YTZ6_9EUKA</name>
<evidence type="ECO:0000256" key="2">
    <source>
        <dbReference type="ARBA" id="ARBA00005297"/>
    </source>
</evidence>
<dbReference type="PANTHER" id="PTHR42839:SF2">
    <property type="entry name" value="ISOCHORISMATE SYNTHASE ENTC"/>
    <property type="match status" value="1"/>
</dbReference>
<proteinExistence type="inferred from homology"/>
<dbReference type="PANTHER" id="PTHR42839">
    <property type="entry name" value="ISOCHORISMATE SYNTHASE ENTC"/>
    <property type="match status" value="1"/>
</dbReference>
<dbReference type="InterPro" id="IPR015890">
    <property type="entry name" value="Chorismate_C"/>
</dbReference>
<dbReference type="Pfam" id="PF00425">
    <property type="entry name" value="Chorismate_bind"/>
    <property type="match status" value="1"/>
</dbReference>
<organism evidence="7">
    <name type="scientific">Lotharella globosa</name>
    <dbReference type="NCBI Taxonomy" id="91324"/>
    <lineage>
        <taxon>Eukaryota</taxon>
        <taxon>Sar</taxon>
        <taxon>Rhizaria</taxon>
        <taxon>Cercozoa</taxon>
        <taxon>Chlorarachniophyceae</taxon>
        <taxon>Lotharella</taxon>
    </lineage>
</organism>
<accession>A0A7S3YTZ6</accession>
<reference evidence="7" key="1">
    <citation type="submission" date="2021-01" db="EMBL/GenBank/DDBJ databases">
        <authorList>
            <person name="Corre E."/>
            <person name="Pelletier E."/>
            <person name="Niang G."/>
            <person name="Scheremetjew M."/>
            <person name="Finn R."/>
            <person name="Kale V."/>
            <person name="Holt S."/>
            <person name="Cochrane G."/>
            <person name="Meng A."/>
            <person name="Brown T."/>
            <person name="Cohen L."/>
        </authorList>
    </citation>
    <scope>NUCLEOTIDE SEQUENCE</scope>
    <source>
        <strain evidence="7">CCCM811</strain>
    </source>
</reference>
<evidence type="ECO:0000256" key="5">
    <source>
        <dbReference type="ARBA" id="ARBA00041564"/>
    </source>
</evidence>
<dbReference type="SUPFAM" id="SSF56322">
    <property type="entry name" value="ADC synthase"/>
    <property type="match status" value="1"/>
</dbReference>
<dbReference type="NCBIfam" id="TIGR00543">
    <property type="entry name" value="isochor_syn"/>
    <property type="match status" value="1"/>
</dbReference>
<evidence type="ECO:0000259" key="6">
    <source>
        <dbReference type="Pfam" id="PF00425"/>
    </source>
</evidence>
<dbReference type="AlphaFoldDB" id="A0A7S3YTZ6"/>
<comment type="catalytic activity">
    <reaction evidence="1">
        <text>chorismate = isochorismate</text>
        <dbReference type="Rhea" id="RHEA:18985"/>
        <dbReference type="ChEBI" id="CHEBI:29748"/>
        <dbReference type="ChEBI" id="CHEBI:29780"/>
        <dbReference type="EC" id="5.4.4.2"/>
    </reaction>
</comment>
<evidence type="ECO:0000256" key="4">
    <source>
        <dbReference type="ARBA" id="ARBA00023235"/>
    </source>
</evidence>
<dbReference type="EC" id="5.4.4.2" evidence="3"/>
<dbReference type="InterPro" id="IPR005801">
    <property type="entry name" value="ADC_synthase"/>
</dbReference>
<gene>
    <name evidence="7" type="ORF">LGLO00237_LOCUS13482</name>
</gene>
<feature type="domain" description="Chorismate-utilising enzyme C-terminal" evidence="6">
    <location>
        <begin position="12"/>
        <end position="229"/>
    </location>
</feature>
<sequence>MPSSGQRRLSLGGTMKELRDRFNDCHVFLVKPPGRPAFLGATPERLVSLSGSRLTTTALAGTRPRGATSAEDAKLAKDLLSASKDREEHLLVVQEIESVLNPLSSRVAIPSTPVVRQLRNVQHLETPISADLHPDFAGDLLEILGRLHPTPALGGSPRELALDWIQGNEGWDRGWYAAPLGWVDQDGDGEFIVGIRSALVSNHTSWLFSGCGIVSESIPESEWEETNAKLKAIADALRYDV</sequence>
<protein>
    <recommendedName>
        <fullName evidence="3">isochorismate synthase</fullName>
        <ecNumber evidence="3">5.4.4.2</ecNumber>
    </recommendedName>
    <alternativeName>
        <fullName evidence="5">Isochorismate mutase</fullName>
    </alternativeName>
</protein>
<evidence type="ECO:0000256" key="1">
    <source>
        <dbReference type="ARBA" id="ARBA00000799"/>
    </source>
</evidence>
<dbReference type="InterPro" id="IPR004561">
    <property type="entry name" value="IsoChor_synthase"/>
</dbReference>
<dbReference type="EMBL" id="HBIV01018612">
    <property type="protein sequence ID" value="CAE0661887.1"/>
    <property type="molecule type" value="Transcribed_RNA"/>
</dbReference>
<dbReference type="Gene3D" id="3.60.120.10">
    <property type="entry name" value="Anthranilate synthase"/>
    <property type="match status" value="1"/>
</dbReference>
<keyword evidence="4" id="KW-0413">Isomerase</keyword>
<comment type="similarity">
    <text evidence="2">Belongs to the isochorismate synthase family.</text>
</comment>